<dbReference type="PANTHER" id="PTHR44117:SF1">
    <property type="entry name" value="INTRAFLAGELLAR TRANSPORT PROTEIN 88 HOMOLOG"/>
    <property type="match status" value="1"/>
</dbReference>
<reference evidence="4 5" key="1">
    <citation type="journal article" date="2013" name="Curr. Biol.">
        <title>The Genome of the Foraminiferan Reticulomyxa filosa.</title>
        <authorList>
            <person name="Glockner G."/>
            <person name="Hulsmann N."/>
            <person name="Schleicher M."/>
            <person name="Noegel A.A."/>
            <person name="Eichinger L."/>
            <person name="Gallinger C."/>
            <person name="Pawlowski J."/>
            <person name="Sierra R."/>
            <person name="Euteneuer U."/>
            <person name="Pillet L."/>
            <person name="Moustafa A."/>
            <person name="Platzer M."/>
            <person name="Groth M."/>
            <person name="Szafranski K."/>
            <person name="Schliwa M."/>
        </authorList>
    </citation>
    <scope>NUCLEOTIDE SEQUENCE [LARGE SCALE GENOMIC DNA]</scope>
</reference>
<dbReference type="GO" id="GO:0019894">
    <property type="term" value="F:kinesin binding"/>
    <property type="evidence" value="ECO:0007669"/>
    <property type="project" value="TreeGrafter"/>
</dbReference>
<evidence type="ECO:0000256" key="2">
    <source>
        <dbReference type="ARBA" id="ARBA00022803"/>
    </source>
</evidence>
<dbReference type="Pfam" id="PF14559">
    <property type="entry name" value="TPR_19"/>
    <property type="match status" value="1"/>
</dbReference>
<dbReference type="Pfam" id="PF13181">
    <property type="entry name" value="TPR_8"/>
    <property type="match status" value="1"/>
</dbReference>
<accession>X6NEJ5</accession>
<evidence type="ECO:0000313" key="4">
    <source>
        <dbReference type="EMBL" id="ETO24318.1"/>
    </source>
</evidence>
<sequence>MQCILQKSILEHTSVVGGDRNDSFFNKSTKRHTDKSQLKAALLSSLELAKQACKKERELISYRDKHQLSDQINYDLTVAVLFNLAYTFELNDKFQEALNTYQSMITEMNKQQMIQVNRFRVNMGNIYYKQGKYTQAIKMYRMALDYINPSNNDTNVTSSNLNNGSHHNVNNSDHTSQGNNFIKTQLTRNIANCFIQLKQFGDAIKCYENVFEHWSKWGNDPYIPYNLIICYYALNDKEKMKYSFLQLLKTKAPKDSSSATAITTTTTHGEDTLSLHSHKRWLEIIHLIQMSAQVIAPVIGDSLNPFHGYDWILAQISDLKSIQTQNHNANNANTSAEETQSSAHYECIFESSKYNHLLDKLLVEITVAKGIAFLKAKQVQKAIEVFKGLENESGETLEKAATNLSFVYFLESEFENANMYAEKAVSLDRYNACALVNRANCLVVLGEFEQAKEMYLEAIGVEADCTEAIFNLGLVCEKLQHYNDALQAFHKLHRLCPKDAYVLLHIAKLFCDYSFVFLYKYTYDKLHTKKRYDLNNDTETALEYYRILQGLVPNDAGVYLSIGNLYRKKEDEIQTFHNYLDSHKCLSNNLDVILWLGVWYVESQMYEKAIDFFNKASQIEPNQLKWKLMIASCYKKMQNYAKAILTYQSILAIDPTHIKCLQDLCAVLKKINDPTFDTFNAKLIELQMQQQTNVNKNV</sequence>
<dbReference type="GO" id="GO:1905515">
    <property type="term" value="P:non-motile cilium assembly"/>
    <property type="evidence" value="ECO:0007669"/>
    <property type="project" value="TreeGrafter"/>
</dbReference>
<dbReference type="Gene3D" id="1.25.40.10">
    <property type="entry name" value="Tetratricopeptide repeat domain"/>
    <property type="match status" value="4"/>
</dbReference>
<dbReference type="EMBL" id="ASPP01009302">
    <property type="protein sequence ID" value="ETO24318.1"/>
    <property type="molecule type" value="Genomic_DNA"/>
</dbReference>
<dbReference type="OrthoDB" id="1926212at2759"/>
<dbReference type="GO" id="GO:0097730">
    <property type="term" value="C:non-motile cilium"/>
    <property type="evidence" value="ECO:0007669"/>
    <property type="project" value="TreeGrafter"/>
</dbReference>
<comment type="caution">
    <text evidence="4">The sequence shown here is derived from an EMBL/GenBank/DDBJ whole genome shotgun (WGS) entry which is preliminary data.</text>
</comment>
<dbReference type="GO" id="GO:0042073">
    <property type="term" value="P:intraciliary transport"/>
    <property type="evidence" value="ECO:0007669"/>
    <property type="project" value="TreeGrafter"/>
</dbReference>
<keyword evidence="2 3" id="KW-0802">TPR repeat</keyword>
<dbReference type="Proteomes" id="UP000023152">
    <property type="component" value="Unassembled WGS sequence"/>
</dbReference>
<keyword evidence="5" id="KW-1185">Reference proteome</keyword>
<dbReference type="SMART" id="SM00028">
    <property type="entry name" value="TPR"/>
    <property type="match status" value="9"/>
</dbReference>
<dbReference type="InterPro" id="IPR013105">
    <property type="entry name" value="TPR_2"/>
</dbReference>
<dbReference type="PROSITE" id="PS50005">
    <property type="entry name" value="TPR"/>
    <property type="match status" value="4"/>
</dbReference>
<dbReference type="AlphaFoldDB" id="X6NEJ5"/>
<feature type="repeat" description="TPR" evidence="3">
    <location>
        <begin position="590"/>
        <end position="623"/>
    </location>
</feature>
<gene>
    <name evidence="4" type="ORF">RFI_12844</name>
</gene>
<dbReference type="GO" id="GO:0097546">
    <property type="term" value="C:ciliary base"/>
    <property type="evidence" value="ECO:0007669"/>
    <property type="project" value="TreeGrafter"/>
</dbReference>
<dbReference type="SUPFAM" id="SSF48452">
    <property type="entry name" value="TPR-like"/>
    <property type="match status" value="3"/>
</dbReference>
<keyword evidence="1" id="KW-0677">Repeat</keyword>
<evidence type="ECO:0000256" key="1">
    <source>
        <dbReference type="ARBA" id="ARBA00022737"/>
    </source>
</evidence>
<feature type="repeat" description="TPR" evidence="3">
    <location>
        <begin position="466"/>
        <end position="499"/>
    </location>
</feature>
<evidence type="ECO:0000313" key="5">
    <source>
        <dbReference type="Proteomes" id="UP000023152"/>
    </source>
</evidence>
<organism evidence="4 5">
    <name type="scientific">Reticulomyxa filosa</name>
    <dbReference type="NCBI Taxonomy" id="46433"/>
    <lineage>
        <taxon>Eukaryota</taxon>
        <taxon>Sar</taxon>
        <taxon>Rhizaria</taxon>
        <taxon>Retaria</taxon>
        <taxon>Foraminifera</taxon>
        <taxon>Monothalamids</taxon>
        <taxon>Reticulomyxidae</taxon>
        <taxon>Reticulomyxa</taxon>
    </lineage>
</organism>
<dbReference type="PANTHER" id="PTHR44117">
    <property type="entry name" value="INTRAFLAGELLAR TRANSPORT PROTEIN 88 HOMOLOG"/>
    <property type="match status" value="1"/>
</dbReference>
<dbReference type="InterPro" id="IPR011990">
    <property type="entry name" value="TPR-like_helical_dom_sf"/>
</dbReference>
<protein>
    <submittedName>
        <fullName evidence="4">TPR Domain containing protein</fullName>
    </submittedName>
</protein>
<dbReference type="Pfam" id="PF00515">
    <property type="entry name" value="TPR_1"/>
    <property type="match status" value="1"/>
</dbReference>
<feature type="repeat" description="TPR" evidence="3">
    <location>
        <begin position="624"/>
        <end position="657"/>
    </location>
</feature>
<dbReference type="GO" id="GO:0036064">
    <property type="term" value="C:ciliary basal body"/>
    <property type="evidence" value="ECO:0007669"/>
    <property type="project" value="TreeGrafter"/>
</dbReference>
<dbReference type="Pfam" id="PF07719">
    <property type="entry name" value="TPR_2"/>
    <property type="match status" value="1"/>
</dbReference>
<dbReference type="GO" id="GO:0005814">
    <property type="term" value="C:centriole"/>
    <property type="evidence" value="ECO:0007669"/>
    <property type="project" value="TreeGrafter"/>
</dbReference>
<name>X6NEJ5_RETFI</name>
<evidence type="ECO:0000256" key="3">
    <source>
        <dbReference type="PROSITE-ProRule" id="PRU00339"/>
    </source>
</evidence>
<proteinExistence type="predicted"/>
<feature type="repeat" description="TPR" evidence="3">
    <location>
        <begin position="117"/>
        <end position="150"/>
    </location>
</feature>
<dbReference type="InterPro" id="IPR019734">
    <property type="entry name" value="TPR_rpt"/>
</dbReference>
<dbReference type="OMA" id="RIKIMHN"/>